<dbReference type="Gene3D" id="2.60.40.10">
    <property type="entry name" value="Immunoglobulins"/>
    <property type="match status" value="1"/>
</dbReference>
<feature type="transmembrane region" description="Helical" evidence="7">
    <location>
        <begin position="684"/>
        <end position="714"/>
    </location>
</feature>
<dbReference type="GO" id="GO:0005911">
    <property type="term" value="C:cell-cell junction"/>
    <property type="evidence" value="ECO:0007669"/>
    <property type="project" value="TreeGrafter"/>
</dbReference>
<dbReference type="GO" id="GO:0005886">
    <property type="term" value="C:plasma membrane"/>
    <property type="evidence" value="ECO:0007669"/>
    <property type="project" value="TreeGrafter"/>
</dbReference>
<keyword evidence="5" id="KW-0393">Immunoglobulin domain</keyword>
<evidence type="ECO:0000256" key="4">
    <source>
        <dbReference type="ARBA" id="ARBA00023180"/>
    </source>
</evidence>
<feature type="region of interest" description="Disordered" evidence="6">
    <location>
        <begin position="806"/>
        <end position="841"/>
    </location>
</feature>
<dbReference type="SUPFAM" id="SSF48726">
    <property type="entry name" value="Immunoglobulin"/>
    <property type="match status" value="1"/>
</dbReference>
<evidence type="ECO:0000256" key="3">
    <source>
        <dbReference type="ARBA" id="ARBA00023157"/>
    </source>
</evidence>
<dbReference type="PANTHER" id="PTHR11640">
    <property type="entry name" value="NEPHRIN"/>
    <property type="match status" value="1"/>
</dbReference>
<comment type="subcellular location">
    <subcellularLocation>
        <location evidence="1">Membrane</location>
        <topology evidence="1">Single-pass type I membrane protein</topology>
    </subcellularLocation>
</comment>
<dbReference type="Proteomes" id="UP000735302">
    <property type="component" value="Unassembled WGS sequence"/>
</dbReference>
<dbReference type="InterPro" id="IPR036179">
    <property type="entry name" value="Ig-like_dom_sf"/>
</dbReference>
<evidence type="ECO:0000259" key="8">
    <source>
        <dbReference type="PROSITE" id="PS50835"/>
    </source>
</evidence>
<comment type="caution">
    <text evidence="9">The sequence shown here is derived from an EMBL/GenBank/DDBJ whole genome shotgun (WGS) entry which is preliminary data.</text>
</comment>
<dbReference type="EMBL" id="BLXT01008200">
    <property type="protein sequence ID" value="GFO46603.1"/>
    <property type="molecule type" value="Genomic_DNA"/>
</dbReference>
<reference evidence="9 10" key="1">
    <citation type="journal article" date="2021" name="Elife">
        <title>Chloroplast acquisition without the gene transfer in kleptoplastic sea slugs, Plakobranchus ocellatus.</title>
        <authorList>
            <person name="Maeda T."/>
            <person name="Takahashi S."/>
            <person name="Yoshida T."/>
            <person name="Shimamura S."/>
            <person name="Takaki Y."/>
            <person name="Nagai Y."/>
            <person name="Toyoda A."/>
            <person name="Suzuki Y."/>
            <person name="Arimoto A."/>
            <person name="Ishii H."/>
            <person name="Satoh N."/>
            <person name="Nishiyama T."/>
            <person name="Hasebe M."/>
            <person name="Maruyama T."/>
            <person name="Minagawa J."/>
            <person name="Obokata J."/>
            <person name="Shigenobu S."/>
        </authorList>
    </citation>
    <scope>NUCLEOTIDE SEQUENCE [LARGE SCALE GENOMIC DNA]</scope>
</reference>
<dbReference type="InterPro" id="IPR051275">
    <property type="entry name" value="Cell_adhesion_signaling"/>
</dbReference>
<keyword evidence="7" id="KW-1133">Transmembrane helix</keyword>
<dbReference type="GO" id="GO:0050839">
    <property type="term" value="F:cell adhesion molecule binding"/>
    <property type="evidence" value="ECO:0007669"/>
    <property type="project" value="TreeGrafter"/>
</dbReference>
<protein>
    <submittedName>
        <fullName evidence="9">Hemicentin-2</fullName>
    </submittedName>
</protein>
<keyword evidence="10" id="KW-1185">Reference proteome</keyword>
<organism evidence="9 10">
    <name type="scientific">Plakobranchus ocellatus</name>
    <dbReference type="NCBI Taxonomy" id="259542"/>
    <lineage>
        <taxon>Eukaryota</taxon>
        <taxon>Metazoa</taxon>
        <taxon>Spiralia</taxon>
        <taxon>Lophotrochozoa</taxon>
        <taxon>Mollusca</taxon>
        <taxon>Gastropoda</taxon>
        <taxon>Heterobranchia</taxon>
        <taxon>Euthyneura</taxon>
        <taxon>Panpulmonata</taxon>
        <taxon>Sacoglossa</taxon>
        <taxon>Placobranchoidea</taxon>
        <taxon>Plakobranchidae</taxon>
        <taxon>Plakobranchus</taxon>
    </lineage>
</organism>
<keyword evidence="4" id="KW-0325">Glycoprotein</keyword>
<dbReference type="InterPro" id="IPR007110">
    <property type="entry name" value="Ig-like_dom"/>
</dbReference>
<accession>A0AAV4DQM4</accession>
<dbReference type="PROSITE" id="PS50835">
    <property type="entry name" value="IG_LIKE"/>
    <property type="match status" value="1"/>
</dbReference>
<evidence type="ECO:0000256" key="2">
    <source>
        <dbReference type="ARBA" id="ARBA00023136"/>
    </source>
</evidence>
<evidence type="ECO:0000256" key="7">
    <source>
        <dbReference type="SAM" id="Phobius"/>
    </source>
</evidence>
<dbReference type="InterPro" id="IPR013783">
    <property type="entry name" value="Ig-like_fold"/>
</dbReference>
<dbReference type="GO" id="GO:0098609">
    <property type="term" value="P:cell-cell adhesion"/>
    <property type="evidence" value="ECO:0007669"/>
    <property type="project" value="TreeGrafter"/>
</dbReference>
<dbReference type="AlphaFoldDB" id="A0AAV4DQM4"/>
<keyword evidence="2 7" id="KW-0472">Membrane</keyword>
<proteinExistence type="predicted"/>
<keyword evidence="7" id="KW-0812">Transmembrane</keyword>
<gene>
    <name evidence="9" type="ORF">PoB_007310800</name>
</gene>
<keyword evidence="3" id="KW-1015">Disulfide bond</keyword>
<evidence type="ECO:0000313" key="10">
    <source>
        <dbReference type="Proteomes" id="UP000735302"/>
    </source>
</evidence>
<sequence length="841" mass="93233">MRREGLENLVTTGMLEGKRSRGKQREKLIEGLTDWLKAGKSLEAIEATKDRKKWRTMIANALRNLNWKSSQRGSPLHVVRGLSRLVTLSLLKCNYLETTLNTLMICDPFHPLEGGFCVKKDLELHLVDTLYCSCEKISKDVYRVKLVYQIVTNSRVKLGLRWESQSGKLSRSRTKFFDLPEILDIPKASYSCSPEMIQGYFNGKSASCTCSLTSNNYPKGQAQWYRGSQIVPEVSGGVLDLSFDSSNPEQNYTCKSVSAVGESSGSTLTAKFAFFEQDAVMLSSANNNTTFDLCADKNQIPVTCAVLKDNICPAPIVRFSQTNLPFNNLQERQDGSYYQSQVDLNPDVGGMYQVTCRVTNTIISETKRKELSLTFRKPPPLSPKITIQGETYQGVNALNRITLAAGYTGDMTCRVEGGYPKAHTTQLTCGSLSASGGENAVTLTFQAGQLNKDMDGTECKCTSQHVTGCYYNNETNLTLDVTSSPVFYEGDTPTFNCTAQGNPPLNLTITRKRTKKQLASVRRNLKADMTHTMEPLGCLDTDLYVCTGQNNQGVTSKEIGAVVKCPQQLASKISWPEAVQVATSETAELGLEIYGYPTPHLLTLMRTRDNTNLTGSARHLIEYSPGQAPFGFVKVTIFFVEEEDFTNYTITVDNGVGDPLVYPFYLAEVKVTVKQEEEGGSEDVFIAVSVNVAVVAVVVIAVVVIAVVLVILVLRYRASRKSPLFQPSQEGELLGPADEFEMRVTQSMREGMRPASRESPLLQPTQENGYLDILPESVDGYEVPVTQSMREGMRRESGNRVQVNAYEQNNPEPVNEYEMPNGMVQEEGEESNTVPKKRDRL</sequence>
<evidence type="ECO:0000313" key="9">
    <source>
        <dbReference type="EMBL" id="GFO46603.1"/>
    </source>
</evidence>
<evidence type="ECO:0000256" key="5">
    <source>
        <dbReference type="ARBA" id="ARBA00023319"/>
    </source>
</evidence>
<name>A0AAV4DQM4_9GAST</name>
<evidence type="ECO:0000256" key="6">
    <source>
        <dbReference type="SAM" id="MobiDB-lite"/>
    </source>
</evidence>
<feature type="domain" description="Ig-like" evidence="8">
    <location>
        <begin position="180"/>
        <end position="273"/>
    </location>
</feature>
<dbReference type="PANTHER" id="PTHR11640:SF31">
    <property type="entry name" value="IRREGULAR CHIASM C-ROUGHEST PROTEIN-RELATED"/>
    <property type="match status" value="1"/>
</dbReference>
<evidence type="ECO:0000256" key="1">
    <source>
        <dbReference type="ARBA" id="ARBA00004479"/>
    </source>
</evidence>